<evidence type="ECO:0000256" key="1">
    <source>
        <dbReference type="SAM" id="Phobius"/>
    </source>
</evidence>
<keyword evidence="1" id="KW-1133">Transmembrane helix</keyword>
<dbReference type="AlphaFoldDB" id="A0A429ZEM2"/>
<comment type="caution">
    <text evidence="2">The sequence shown here is derived from an EMBL/GenBank/DDBJ whole genome shotgun (WGS) entry which is preliminary data.</text>
</comment>
<name>A0A429ZEM2_9ENTE</name>
<dbReference type="Proteomes" id="UP000288490">
    <property type="component" value="Unassembled WGS sequence"/>
</dbReference>
<dbReference type="RefSeq" id="WP_125958176.1">
    <property type="nucleotide sequence ID" value="NZ_NGJT01000018.1"/>
</dbReference>
<keyword evidence="1" id="KW-0472">Membrane</keyword>
<organism evidence="2 3">
    <name type="scientific">Vagococcus bubulae</name>
    <dbReference type="NCBI Taxonomy" id="1977868"/>
    <lineage>
        <taxon>Bacteria</taxon>
        <taxon>Bacillati</taxon>
        <taxon>Bacillota</taxon>
        <taxon>Bacilli</taxon>
        <taxon>Lactobacillales</taxon>
        <taxon>Enterococcaceae</taxon>
        <taxon>Vagococcus</taxon>
    </lineage>
</organism>
<feature type="transmembrane region" description="Helical" evidence="1">
    <location>
        <begin position="14"/>
        <end position="37"/>
    </location>
</feature>
<sequence>MTINGNYWYLSEHLINVVLPVILFIVAIILFILFGIISSTTNAKKIYKIIGLVLIITTICISTIFLITKDYRKLISFETNANRKIKMAVLHYQTRPNDSSNRASLYDVDKTLNLPFYKKDVSTEKNSIKYLGKNDVFYYFTDDKDIYQLDISSDLIQFKPVHQVAVTKEYAVLTDASFTSVGFKEKIGPGISSIIVPIAKENVTYQPKTKTYDLLK</sequence>
<gene>
    <name evidence="2" type="ORF">CBF36_09260</name>
</gene>
<feature type="transmembrane region" description="Helical" evidence="1">
    <location>
        <begin position="49"/>
        <end position="67"/>
    </location>
</feature>
<dbReference type="EMBL" id="NGJT01000018">
    <property type="protein sequence ID" value="RST92140.1"/>
    <property type="molecule type" value="Genomic_DNA"/>
</dbReference>
<accession>A0A429ZEM2</accession>
<protein>
    <submittedName>
        <fullName evidence="2">Uncharacterized protein</fullName>
    </submittedName>
</protein>
<proteinExistence type="predicted"/>
<keyword evidence="1" id="KW-0812">Transmembrane</keyword>
<evidence type="ECO:0000313" key="3">
    <source>
        <dbReference type="Proteomes" id="UP000288490"/>
    </source>
</evidence>
<dbReference type="OrthoDB" id="2200470at2"/>
<reference evidence="2 3" key="1">
    <citation type="submission" date="2017-05" db="EMBL/GenBank/DDBJ databases">
        <title>Vagococcus spp. assemblies.</title>
        <authorList>
            <person name="Gulvik C.A."/>
        </authorList>
    </citation>
    <scope>NUCLEOTIDE SEQUENCE [LARGE SCALE GENOMIC DNA]</scope>
    <source>
        <strain evidence="2 3">SS1994</strain>
    </source>
</reference>
<keyword evidence="3" id="KW-1185">Reference proteome</keyword>
<evidence type="ECO:0000313" key="2">
    <source>
        <dbReference type="EMBL" id="RST92140.1"/>
    </source>
</evidence>